<dbReference type="EMBL" id="JAACJK010000184">
    <property type="protein sequence ID" value="KAF5318234.1"/>
    <property type="molecule type" value="Genomic_DNA"/>
</dbReference>
<dbReference type="GO" id="GO:0003697">
    <property type="term" value="F:single-stranded DNA binding"/>
    <property type="evidence" value="ECO:0007669"/>
    <property type="project" value="TreeGrafter"/>
</dbReference>
<evidence type="ECO:0000313" key="16">
    <source>
        <dbReference type="Proteomes" id="UP000541558"/>
    </source>
</evidence>
<keyword evidence="10" id="KW-0234">DNA repair</keyword>
<dbReference type="Pfam" id="PF02463">
    <property type="entry name" value="SMC_N"/>
    <property type="match status" value="1"/>
</dbReference>
<evidence type="ECO:0000259" key="14">
    <source>
        <dbReference type="Pfam" id="PF02463"/>
    </source>
</evidence>
<keyword evidence="8 12" id="KW-0175">Coiled coil</keyword>
<evidence type="ECO:0000313" key="15">
    <source>
        <dbReference type="EMBL" id="KAF5318234.1"/>
    </source>
</evidence>
<evidence type="ECO:0000256" key="13">
    <source>
        <dbReference type="SAM" id="MobiDB-lite"/>
    </source>
</evidence>
<sequence length="1204" mass="135486">MPKRQASAVHSDASDDSDSGSEGRASPKRTRTQQHEAGTATGATQGRGRRVDGGESDGEGDADIVIPVAEDDAAFEAANLDNVRASIESGKKNVKFPPSFMAGIAEYGILQAIEVEQFMCHQRLNFKFGEQINFIIGRPNLVLGLFLKRFRGQEPPSKPELSLLENQLQSRTGRHGTGRFDPPMACALSSESVLPRSHNGSGKSAVLSALTIALGGKTNSTGRGSGLKSFIREGQHEAKITLKIKNEGPEAFKPDQYGDSIIIQRRFNKDGGSSWKIMDGEGKNTVSTKREELSAICDHMNVQVDNPMNVLTQDSARQFLSASHPHDKYKFFLMGTQLFQLSTEYDICLENIRKTAKVLVNKKEAIPDLRRAFNEALRRFKEAEKAREQKKKVDDLKKEKAWAHVNEKKEELEAKLADVQQKKLRIPKIQEKLDEAKEALQEQEAAVKACEGEIDNLGSMDHLQGKKSTLVKELRDNQRQIQSYNNDIRTMDTSISALEFAAKDIDRKIEAEQARMEANTKAKRDLVDRQLNDAKAEIDTLEARRTAINASLRDLMAANEETKAAGSRAEAEINTLRQRISEADNMVAKAKASMRDIFVPFGNNIKGVIDEIERSAWQGDKPLGPLGRYVKAREPEKWGEILRSQLAGTLTAFAITDPRDRDQLKRILQKYQNNNLIIIYEKDMFDYSAGEPPASTHTVLRALEFSDPWVVRIMINQARIESLVLSNQRKQLEEELTQLRGGVGFSLDKFSVRVYPEGGVQSSGLFTRNLRGAQNLLLTGRDPAAEIAHHEQEKARCSHDLEQLQQALNAHRVEFGERKKEVDKLTAEGRSVDDRLRKAKLRLRDIQEEANEELPADTAGYLAAKAEAEDEIASFKTQKEEVVGKKAKLMEERKGMEEQLKEVQGQIDEFSGQRTALENKMNETVTGRVQIQANINFYTKKVEQEEANVAKAQEFADVCQEEFAAWSESALEYCAKVETRRKPENIEREIEAVNKALKAREQKQGATVEELTAQVNKAREAMEKVDKEWRQMSDLNKALRKSLLTRLHRWQEFRRHIALRCRLIFAYHLSHRGYYGKVLFNHEAQTLTLRVQTDDQLQAKGTAEKDPRSLSGGEKSFSTICLLLSLWDSIGCPLRCLDEFDVFMDAVNRRISMKMMIDTATANPDKQYILITPQDMTNVTIGKNVKVSRMDDPQRGAGLNMTAA</sequence>
<feature type="coiled-coil region" evidence="12">
    <location>
        <begin position="787"/>
        <end position="814"/>
    </location>
</feature>
<evidence type="ECO:0000256" key="12">
    <source>
        <dbReference type="SAM" id="Coils"/>
    </source>
</evidence>
<name>A0A8H5B7W5_9AGAR</name>
<dbReference type="GO" id="GO:0035861">
    <property type="term" value="C:site of double-strand break"/>
    <property type="evidence" value="ECO:0007669"/>
    <property type="project" value="TreeGrafter"/>
</dbReference>
<feature type="domain" description="RecF/RecN/SMC N-terminal" evidence="14">
    <location>
        <begin position="198"/>
        <end position="1189"/>
    </location>
</feature>
<dbReference type="GO" id="GO:0030915">
    <property type="term" value="C:Smc5-Smc6 complex"/>
    <property type="evidence" value="ECO:0007669"/>
    <property type="project" value="TreeGrafter"/>
</dbReference>
<reference evidence="15 16" key="1">
    <citation type="journal article" date="2020" name="ISME J.">
        <title>Uncovering the hidden diversity of litter-decomposition mechanisms in mushroom-forming fungi.</title>
        <authorList>
            <person name="Floudas D."/>
            <person name="Bentzer J."/>
            <person name="Ahren D."/>
            <person name="Johansson T."/>
            <person name="Persson P."/>
            <person name="Tunlid A."/>
        </authorList>
    </citation>
    <scope>NUCLEOTIDE SEQUENCE [LARGE SCALE GENOMIC DNA]</scope>
    <source>
        <strain evidence="15 16">CBS 175.51</strain>
    </source>
</reference>
<keyword evidence="16" id="KW-1185">Reference proteome</keyword>
<evidence type="ECO:0000256" key="3">
    <source>
        <dbReference type="ARBA" id="ARBA00006793"/>
    </source>
</evidence>
<comment type="subcellular location">
    <subcellularLocation>
        <location evidence="2">Chromosome</location>
    </subcellularLocation>
    <subcellularLocation>
        <location evidence="1">Nucleus</location>
    </subcellularLocation>
</comment>
<evidence type="ECO:0000256" key="7">
    <source>
        <dbReference type="ARBA" id="ARBA00022840"/>
    </source>
</evidence>
<dbReference type="OrthoDB" id="10072614at2759"/>
<evidence type="ECO:0000256" key="9">
    <source>
        <dbReference type="ARBA" id="ARBA00023172"/>
    </source>
</evidence>
<organism evidence="15 16">
    <name type="scientific">Ephemerocybe angulata</name>
    <dbReference type="NCBI Taxonomy" id="980116"/>
    <lineage>
        <taxon>Eukaryota</taxon>
        <taxon>Fungi</taxon>
        <taxon>Dikarya</taxon>
        <taxon>Basidiomycota</taxon>
        <taxon>Agaricomycotina</taxon>
        <taxon>Agaricomycetes</taxon>
        <taxon>Agaricomycetidae</taxon>
        <taxon>Agaricales</taxon>
        <taxon>Agaricineae</taxon>
        <taxon>Psathyrellaceae</taxon>
        <taxon>Ephemerocybe</taxon>
    </lineage>
</organism>
<keyword evidence="5" id="KW-0547">Nucleotide-binding</keyword>
<keyword evidence="6" id="KW-0227">DNA damage</keyword>
<dbReference type="PANTHER" id="PTHR19306">
    <property type="entry name" value="STRUCTURAL MAINTENANCE OF CHROMOSOMES 5,6 SMC5, SMC6"/>
    <property type="match status" value="1"/>
</dbReference>
<proteinExistence type="inferred from homology"/>
<evidence type="ECO:0000256" key="4">
    <source>
        <dbReference type="ARBA" id="ARBA00022454"/>
    </source>
</evidence>
<evidence type="ECO:0000256" key="2">
    <source>
        <dbReference type="ARBA" id="ARBA00004286"/>
    </source>
</evidence>
<feature type="coiled-coil region" evidence="12">
    <location>
        <begin position="373"/>
        <end position="487"/>
    </location>
</feature>
<dbReference type="Proteomes" id="UP000541558">
    <property type="component" value="Unassembled WGS sequence"/>
</dbReference>
<dbReference type="SUPFAM" id="SSF57997">
    <property type="entry name" value="Tropomyosin"/>
    <property type="match status" value="1"/>
</dbReference>
<dbReference type="GO" id="GO:0003684">
    <property type="term" value="F:damaged DNA binding"/>
    <property type="evidence" value="ECO:0007669"/>
    <property type="project" value="TreeGrafter"/>
</dbReference>
<gene>
    <name evidence="15" type="ORF">D9611_014748</name>
</gene>
<dbReference type="GO" id="GO:0005524">
    <property type="term" value="F:ATP binding"/>
    <property type="evidence" value="ECO:0007669"/>
    <property type="project" value="UniProtKB-KW"/>
</dbReference>
<feature type="coiled-coil region" evidence="12">
    <location>
        <begin position="524"/>
        <end position="593"/>
    </location>
</feature>
<evidence type="ECO:0000256" key="6">
    <source>
        <dbReference type="ARBA" id="ARBA00022763"/>
    </source>
</evidence>
<feature type="compositionally biased region" description="Low complexity" evidence="13">
    <location>
        <begin position="35"/>
        <end position="46"/>
    </location>
</feature>
<feature type="region of interest" description="Disordered" evidence="13">
    <location>
        <begin position="1"/>
        <end position="62"/>
    </location>
</feature>
<evidence type="ECO:0000256" key="8">
    <source>
        <dbReference type="ARBA" id="ARBA00023054"/>
    </source>
</evidence>
<dbReference type="GO" id="GO:0000724">
    <property type="term" value="P:double-strand break repair via homologous recombination"/>
    <property type="evidence" value="ECO:0007669"/>
    <property type="project" value="TreeGrafter"/>
</dbReference>
<keyword evidence="4" id="KW-0158">Chromosome</keyword>
<keyword evidence="9" id="KW-0233">DNA recombination</keyword>
<dbReference type="InterPro" id="IPR003395">
    <property type="entry name" value="RecF/RecN/SMC_N"/>
</dbReference>
<protein>
    <recommendedName>
        <fullName evidence="14">RecF/RecN/SMC N-terminal domain-containing protein</fullName>
    </recommendedName>
</protein>
<evidence type="ECO:0000256" key="5">
    <source>
        <dbReference type="ARBA" id="ARBA00022741"/>
    </source>
</evidence>
<evidence type="ECO:0000256" key="1">
    <source>
        <dbReference type="ARBA" id="ARBA00004123"/>
    </source>
</evidence>
<dbReference type="PANTHER" id="PTHR19306:SF6">
    <property type="entry name" value="STRUCTURAL MAINTENANCE OF CHROMOSOMES PROTEIN 6"/>
    <property type="match status" value="1"/>
</dbReference>
<keyword evidence="11" id="KW-0539">Nucleus</keyword>
<feature type="coiled-coil region" evidence="12">
    <location>
        <begin position="865"/>
        <end position="962"/>
    </location>
</feature>
<comment type="similarity">
    <text evidence="3">Belongs to the SMC family. SMC6 subfamily.</text>
</comment>
<evidence type="ECO:0000256" key="10">
    <source>
        <dbReference type="ARBA" id="ARBA00023204"/>
    </source>
</evidence>
<evidence type="ECO:0000256" key="11">
    <source>
        <dbReference type="ARBA" id="ARBA00023242"/>
    </source>
</evidence>
<dbReference type="AlphaFoldDB" id="A0A8H5B7W5"/>
<dbReference type="Gene3D" id="1.10.287.1490">
    <property type="match status" value="1"/>
</dbReference>
<accession>A0A8H5B7W5</accession>
<comment type="caution">
    <text evidence="15">The sequence shown here is derived from an EMBL/GenBank/DDBJ whole genome shotgun (WGS) entry which is preliminary data.</text>
</comment>
<feature type="compositionally biased region" description="Low complexity" evidence="13">
    <location>
        <begin position="1"/>
        <end position="11"/>
    </location>
</feature>
<keyword evidence="7" id="KW-0067">ATP-binding</keyword>
<dbReference type="SUPFAM" id="SSF52540">
    <property type="entry name" value="P-loop containing nucleoside triphosphate hydrolases"/>
    <property type="match status" value="1"/>
</dbReference>
<dbReference type="InterPro" id="IPR027417">
    <property type="entry name" value="P-loop_NTPase"/>
</dbReference>
<dbReference type="GO" id="GO:0005634">
    <property type="term" value="C:nucleus"/>
    <property type="evidence" value="ECO:0007669"/>
    <property type="project" value="UniProtKB-SubCell"/>
</dbReference>
<dbReference type="Gene3D" id="3.40.50.300">
    <property type="entry name" value="P-loop containing nucleotide triphosphate hydrolases"/>
    <property type="match status" value="2"/>
</dbReference>